<keyword evidence="3" id="KW-0804">Transcription</keyword>
<dbReference type="PROSITE" id="PS00041">
    <property type="entry name" value="HTH_ARAC_FAMILY_1"/>
    <property type="match status" value="1"/>
</dbReference>
<keyword evidence="1" id="KW-0805">Transcription regulation</keyword>
<feature type="transmembrane region" description="Helical" evidence="4">
    <location>
        <begin position="32"/>
        <end position="53"/>
    </location>
</feature>
<dbReference type="SUPFAM" id="SSF46689">
    <property type="entry name" value="Homeodomain-like"/>
    <property type="match status" value="1"/>
</dbReference>
<keyword evidence="4" id="KW-0472">Membrane</keyword>
<feature type="transmembrane region" description="Helical" evidence="4">
    <location>
        <begin position="60"/>
        <end position="82"/>
    </location>
</feature>
<dbReference type="PROSITE" id="PS01124">
    <property type="entry name" value="HTH_ARAC_FAMILY_2"/>
    <property type="match status" value="1"/>
</dbReference>
<dbReference type="GO" id="GO:0043565">
    <property type="term" value="F:sequence-specific DNA binding"/>
    <property type="evidence" value="ECO:0007669"/>
    <property type="project" value="InterPro"/>
</dbReference>
<name>A0AA48HLA2_9ALTE</name>
<keyword evidence="2" id="KW-0238">DNA-binding</keyword>
<keyword evidence="4" id="KW-1133">Transmembrane helix</keyword>
<dbReference type="KEGG" id="pmaw:MACH26_00630"/>
<dbReference type="InterPro" id="IPR018062">
    <property type="entry name" value="HTH_AraC-typ_CS"/>
</dbReference>
<dbReference type="SMART" id="SM00342">
    <property type="entry name" value="HTH_ARAC"/>
    <property type="match status" value="1"/>
</dbReference>
<dbReference type="PRINTS" id="PR00032">
    <property type="entry name" value="HTHARAC"/>
</dbReference>
<dbReference type="InterPro" id="IPR009057">
    <property type="entry name" value="Homeodomain-like_sf"/>
</dbReference>
<evidence type="ECO:0000313" key="6">
    <source>
        <dbReference type="EMBL" id="BDX04542.1"/>
    </source>
</evidence>
<dbReference type="Pfam" id="PF12833">
    <property type="entry name" value="HTH_18"/>
    <property type="match status" value="1"/>
</dbReference>
<dbReference type="PANTHER" id="PTHR43280">
    <property type="entry name" value="ARAC-FAMILY TRANSCRIPTIONAL REGULATOR"/>
    <property type="match status" value="1"/>
</dbReference>
<gene>
    <name evidence="6" type="ORF">MACH26_00630</name>
</gene>
<sequence length="398" mass="45327">MQESLSNHVFAMTQGIGLVALLWLWLGSTDIALKRLFSLLIASLLLISIAPYLENSKESNINIAIALLLIAFFWLPVIYWRLIHYLTTTVSNQNQWGTKHNIFPGLVTILAGWLMLLPEERSRALFVLEDAHLSISETILLVSVFLLFLGWLFFSLYYVVKITQRLVWYRRQLPKLFSNFTGKDLRWVDWQGGLLLLAWVTVALGYSDVFGQTRFLSLLTGSLLLMLLLLVIAIWGISQSPAFASITSLQVPLQALITKDAAAPGEDEDKTRRYQNSALTEKDIEVYKHKLLEQMERDIYLDPELSMPKLARSAGVPANYVSQTINEAFNCNFYQLINAYRIRFAQKVLRESNDNILNVALASGFNTRSAFYNAFKQNTGLTPSQYRLKQQSDQAKTQ</sequence>
<dbReference type="EMBL" id="AP027272">
    <property type="protein sequence ID" value="BDX04542.1"/>
    <property type="molecule type" value="Genomic_DNA"/>
</dbReference>
<dbReference type="Gene3D" id="1.10.10.60">
    <property type="entry name" value="Homeodomain-like"/>
    <property type="match status" value="1"/>
</dbReference>
<dbReference type="AlphaFoldDB" id="A0AA48HLA2"/>
<dbReference type="InterPro" id="IPR020449">
    <property type="entry name" value="Tscrpt_reg_AraC-type_HTH"/>
</dbReference>
<evidence type="ECO:0000256" key="3">
    <source>
        <dbReference type="ARBA" id="ARBA00023163"/>
    </source>
</evidence>
<feature type="transmembrane region" description="Helical" evidence="4">
    <location>
        <begin position="7"/>
        <end position="26"/>
    </location>
</feature>
<dbReference type="PANTHER" id="PTHR43280:SF29">
    <property type="entry name" value="ARAC-FAMILY TRANSCRIPTIONAL REGULATOR"/>
    <property type="match status" value="1"/>
</dbReference>
<evidence type="ECO:0000313" key="7">
    <source>
        <dbReference type="Proteomes" id="UP001333710"/>
    </source>
</evidence>
<dbReference type="InterPro" id="IPR018060">
    <property type="entry name" value="HTH_AraC"/>
</dbReference>
<feature type="transmembrane region" description="Helical" evidence="4">
    <location>
        <begin position="139"/>
        <end position="160"/>
    </location>
</feature>
<protein>
    <recommendedName>
        <fullName evidence="5">HTH araC/xylS-type domain-containing protein</fullName>
    </recommendedName>
</protein>
<reference evidence="6" key="1">
    <citation type="submission" date="2023-01" db="EMBL/GenBank/DDBJ databases">
        <title>Complete genome sequence of Planctobacterium marinum strain Dej080120_11.</title>
        <authorList>
            <person name="Ueki S."/>
            <person name="Maruyama F."/>
        </authorList>
    </citation>
    <scope>NUCLEOTIDE SEQUENCE</scope>
    <source>
        <strain evidence="6">Dej080120_11</strain>
    </source>
</reference>
<feature type="transmembrane region" description="Helical" evidence="4">
    <location>
        <begin position="218"/>
        <end position="237"/>
    </location>
</feature>
<dbReference type="Proteomes" id="UP001333710">
    <property type="component" value="Chromosome"/>
</dbReference>
<evidence type="ECO:0000259" key="5">
    <source>
        <dbReference type="PROSITE" id="PS01124"/>
    </source>
</evidence>
<evidence type="ECO:0000256" key="1">
    <source>
        <dbReference type="ARBA" id="ARBA00023015"/>
    </source>
</evidence>
<proteinExistence type="predicted"/>
<accession>A0AA48HLA2</accession>
<keyword evidence="4" id="KW-0812">Transmembrane</keyword>
<evidence type="ECO:0000256" key="4">
    <source>
        <dbReference type="SAM" id="Phobius"/>
    </source>
</evidence>
<feature type="domain" description="HTH araC/xylS-type" evidence="5">
    <location>
        <begin position="289"/>
        <end position="389"/>
    </location>
</feature>
<feature type="transmembrane region" description="Helical" evidence="4">
    <location>
        <begin position="102"/>
        <end position="118"/>
    </location>
</feature>
<organism evidence="6 7">
    <name type="scientific">Planctobacterium marinum</name>
    <dbReference type="NCBI Taxonomy" id="1631968"/>
    <lineage>
        <taxon>Bacteria</taxon>
        <taxon>Pseudomonadati</taxon>
        <taxon>Pseudomonadota</taxon>
        <taxon>Gammaproteobacteria</taxon>
        <taxon>Alteromonadales</taxon>
        <taxon>Alteromonadaceae</taxon>
        <taxon>Planctobacterium</taxon>
    </lineage>
</organism>
<dbReference type="GO" id="GO:0003700">
    <property type="term" value="F:DNA-binding transcription factor activity"/>
    <property type="evidence" value="ECO:0007669"/>
    <property type="project" value="InterPro"/>
</dbReference>
<evidence type="ECO:0000256" key="2">
    <source>
        <dbReference type="ARBA" id="ARBA00023125"/>
    </source>
</evidence>
<keyword evidence="7" id="KW-1185">Reference proteome</keyword>